<evidence type="ECO:0000256" key="1">
    <source>
        <dbReference type="ARBA" id="ARBA00004651"/>
    </source>
</evidence>
<keyword evidence="5 7" id="KW-1133">Transmembrane helix</keyword>
<evidence type="ECO:0000256" key="2">
    <source>
        <dbReference type="ARBA" id="ARBA00009784"/>
    </source>
</evidence>
<keyword evidence="6 7" id="KW-0472">Membrane</keyword>
<dbReference type="InterPro" id="IPR002771">
    <property type="entry name" value="Multi_antbiot-R_MarC"/>
</dbReference>
<evidence type="ECO:0000256" key="6">
    <source>
        <dbReference type="ARBA" id="ARBA00023136"/>
    </source>
</evidence>
<feature type="transmembrane region" description="Helical" evidence="7">
    <location>
        <begin position="183"/>
        <end position="204"/>
    </location>
</feature>
<reference evidence="8 9" key="1">
    <citation type="submission" date="2018-02" db="EMBL/GenBank/DDBJ databases">
        <title>Insights into the biology of acidophilic members of the Acidiferrobacteraceae family derived from comparative genomic analyses.</title>
        <authorList>
            <person name="Issotta F."/>
            <person name="Thyssen C."/>
            <person name="Mena C."/>
            <person name="Moya A."/>
            <person name="Bellenberg S."/>
            <person name="Sproer C."/>
            <person name="Covarrubias P.C."/>
            <person name="Sand W."/>
            <person name="Quatrini R."/>
            <person name="Vera M."/>
        </authorList>
    </citation>
    <scope>NUCLEOTIDE SEQUENCE [LARGE SCALE GENOMIC DNA]</scope>
    <source>
        <strain evidence="9">m-1</strain>
    </source>
</reference>
<accession>A0A1C2FYL0</accession>
<dbReference type="AlphaFoldDB" id="A0A1C2FYL0"/>
<evidence type="ECO:0000256" key="7">
    <source>
        <dbReference type="RuleBase" id="RU362048"/>
    </source>
</evidence>
<comment type="similarity">
    <text evidence="2 7">Belongs to the UPF0056 (MarC) family.</text>
</comment>
<sequence>MKAYDIFLTFFVVIDPIGLVPLFGALTAGASYEYRQRMAVKGVLIAALVLLFFAVSGFAVLRVLGIGLAAFRIAGGILLFLLAIDMVFARHSGLRSTTRRETEEARGRNDISVFPLAIPLLAGPGALTSLLLMLSAAHGRFIAIGLLLGILALVLAITLAVLLSAARILALMGETGANVVTRLLGVLLTALAVQYVLTGIRVGLLHCA</sequence>
<dbReference type="NCBIfam" id="TIGR00427">
    <property type="entry name" value="NAAT family transporter"/>
    <property type="match status" value="1"/>
</dbReference>
<dbReference type="Pfam" id="PF01914">
    <property type="entry name" value="MarC"/>
    <property type="match status" value="1"/>
</dbReference>
<evidence type="ECO:0000256" key="5">
    <source>
        <dbReference type="ARBA" id="ARBA00022989"/>
    </source>
</evidence>
<feature type="transmembrane region" description="Helical" evidence="7">
    <location>
        <begin position="70"/>
        <end position="90"/>
    </location>
</feature>
<evidence type="ECO:0000313" key="8">
    <source>
        <dbReference type="EMBL" id="RCN58845.1"/>
    </source>
</evidence>
<dbReference type="GO" id="GO:0005886">
    <property type="term" value="C:plasma membrane"/>
    <property type="evidence" value="ECO:0007669"/>
    <property type="project" value="UniProtKB-SubCell"/>
</dbReference>
<comment type="subcellular location">
    <subcellularLocation>
        <location evidence="1 7">Cell membrane</location>
        <topology evidence="1 7">Multi-pass membrane protein</topology>
    </subcellularLocation>
</comment>
<proteinExistence type="inferred from homology"/>
<dbReference type="Proteomes" id="UP000253250">
    <property type="component" value="Unassembled WGS sequence"/>
</dbReference>
<feature type="transmembrane region" description="Helical" evidence="7">
    <location>
        <begin position="42"/>
        <end position="64"/>
    </location>
</feature>
<evidence type="ECO:0000313" key="9">
    <source>
        <dbReference type="Proteomes" id="UP000253250"/>
    </source>
</evidence>
<gene>
    <name evidence="8" type="ORF">C4900_03545</name>
</gene>
<dbReference type="EMBL" id="PSYR01000001">
    <property type="protein sequence ID" value="RCN58845.1"/>
    <property type="molecule type" value="Genomic_DNA"/>
</dbReference>
<keyword evidence="3" id="KW-1003">Cell membrane</keyword>
<dbReference type="PANTHER" id="PTHR33508:SF1">
    <property type="entry name" value="UPF0056 MEMBRANE PROTEIN YHCE"/>
    <property type="match status" value="1"/>
</dbReference>
<dbReference type="STRING" id="163359.A9R16_02595"/>
<feature type="transmembrane region" description="Helical" evidence="7">
    <location>
        <begin position="111"/>
        <end position="135"/>
    </location>
</feature>
<evidence type="ECO:0000256" key="4">
    <source>
        <dbReference type="ARBA" id="ARBA00022692"/>
    </source>
</evidence>
<feature type="transmembrane region" description="Helical" evidence="7">
    <location>
        <begin position="141"/>
        <end position="163"/>
    </location>
</feature>
<protein>
    <recommendedName>
        <fullName evidence="7">UPF0056 membrane protein</fullName>
    </recommendedName>
</protein>
<feature type="transmembrane region" description="Helical" evidence="7">
    <location>
        <begin position="6"/>
        <end position="30"/>
    </location>
</feature>
<name>A0A1C2FYL0_9GAMM</name>
<keyword evidence="9" id="KW-1185">Reference proteome</keyword>
<organism evidence="8 9">
    <name type="scientific">Acidiferrobacter thiooxydans</name>
    <dbReference type="NCBI Taxonomy" id="163359"/>
    <lineage>
        <taxon>Bacteria</taxon>
        <taxon>Pseudomonadati</taxon>
        <taxon>Pseudomonadota</taxon>
        <taxon>Gammaproteobacteria</taxon>
        <taxon>Acidiferrobacterales</taxon>
        <taxon>Acidiferrobacteraceae</taxon>
        <taxon>Acidiferrobacter</taxon>
    </lineage>
</organism>
<dbReference type="PANTHER" id="PTHR33508">
    <property type="entry name" value="UPF0056 MEMBRANE PROTEIN YHCE"/>
    <property type="match status" value="1"/>
</dbReference>
<dbReference type="OrthoDB" id="21094at2"/>
<comment type="caution">
    <text evidence="8">The sequence shown here is derived from an EMBL/GenBank/DDBJ whole genome shotgun (WGS) entry which is preliminary data.</text>
</comment>
<evidence type="ECO:0000256" key="3">
    <source>
        <dbReference type="ARBA" id="ARBA00022475"/>
    </source>
</evidence>
<keyword evidence="4 7" id="KW-0812">Transmembrane</keyword>
<dbReference type="RefSeq" id="WP_065971792.1">
    <property type="nucleotide sequence ID" value="NZ_CP080624.1"/>
</dbReference>